<protein>
    <submittedName>
        <fullName evidence="1">Uncharacterized protein</fullName>
    </submittedName>
</protein>
<dbReference type="AlphaFoldDB" id="A0AAV7I8U0"/>
<comment type="caution">
    <text evidence="1">The sequence shown here is derived from an EMBL/GenBank/DDBJ whole genome shotgun (WGS) entry which is preliminary data.</text>
</comment>
<name>A0AAV7I8U0_COTGL</name>
<gene>
    <name evidence="1" type="ORF">KQX54_014377</name>
</gene>
<evidence type="ECO:0000313" key="1">
    <source>
        <dbReference type="EMBL" id="KAH0554986.1"/>
    </source>
</evidence>
<evidence type="ECO:0000313" key="2">
    <source>
        <dbReference type="Proteomes" id="UP000826195"/>
    </source>
</evidence>
<keyword evidence="2" id="KW-1185">Reference proteome</keyword>
<dbReference type="EMBL" id="JAHXZJ010001119">
    <property type="protein sequence ID" value="KAH0554986.1"/>
    <property type="molecule type" value="Genomic_DNA"/>
</dbReference>
<dbReference type="Proteomes" id="UP000826195">
    <property type="component" value="Unassembled WGS sequence"/>
</dbReference>
<proteinExistence type="predicted"/>
<accession>A0AAV7I8U0</accession>
<reference evidence="1 2" key="1">
    <citation type="journal article" date="2021" name="J. Hered.">
        <title>A chromosome-level genome assembly of the parasitoid wasp, Cotesia glomerata (Hymenoptera: Braconidae).</title>
        <authorList>
            <person name="Pinto B.J."/>
            <person name="Weis J.J."/>
            <person name="Gamble T."/>
            <person name="Ode P.J."/>
            <person name="Paul R."/>
            <person name="Zaspel J.M."/>
        </authorList>
    </citation>
    <scope>NUCLEOTIDE SEQUENCE [LARGE SCALE GENOMIC DNA]</scope>
    <source>
        <strain evidence="1">CgM1</strain>
    </source>
</reference>
<organism evidence="1 2">
    <name type="scientific">Cotesia glomerata</name>
    <name type="common">Lepidopteran parasitic wasp</name>
    <name type="synonym">Apanteles glomeratus</name>
    <dbReference type="NCBI Taxonomy" id="32391"/>
    <lineage>
        <taxon>Eukaryota</taxon>
        <taxon>Metazoa</taxon>
        <taxon>Ecdysozoa</taxon>
        <taxon>Arthropoda</taxon>
        <taxon>Hexapoda</taxon>
        <taxon>Insecta</taxon>
        <taxon>Pterygota</taxon>
        <taxon>Neoptera</taxon>
        <taxon>Endopterygota</taxon>
        <taxon>Hymenoptera</taxon>
        <taxon>Apocrita</taxon>
        <taxon>Ichneumonoidea</taxon>
        <taxon>Braconidae</taxon>
        <taxon>Microgastrinae</taxon>
        <taxon>Cotesia</taxon>
    </lineage>
</organism>
<sequence length="77" mass="8524">MLTAPLQPQPQSELFHIKVFPTEGKHGKLSLSISGSIHFSKKLDGLCFAKKNTSLDLMQISLKLEFNIGSKPIWNGT</sequence>